<dbReference type="InterPro" id="IPR011037">
    <property type="entry name" value="Pyrv_Knase-like_insert_dom_sf"/>
</dbReference>
<dbReference type="eggNOG" id="COG3217">
    <property type="taxonomic scope" value="Bacteria"/>
</dbReference>
<dbReference type="GO" id="GO:0030170">
    <property type="term" value="F:pyridoxal phosphate binding"/>
    <property type="evidence" value="ECO:0007669"/>
    <property type="project" value="InterPro"/>
</dbReference>
<feature type="domain" description="MOSC" evidence="1">
    <location>
        <begin position="139"/>
        <end position="294"/>
    </location>
</feature>
<dbReference type="Proteomes" id="UP000027604">
    <property type="component" value="Chromosome I"/>
</dbReference>
<evidence type="ECO:0000313" key="2">
    <source>
        <dbReference type="EMBL" id="CDG85478.1"/>
    </source>
</evidence>
<dbReference type="Pfam" id="PF03476">
    <property type="entry name" value="MOSC_N"/>
    <property type="match status" value="1"/>
</dbReference>
<protein>
    <submittedName>
        <fullName evidence="2">MOSC domain protein</fullName>
    </submittedName>
</protein>
<dbReference type="InterPro" id="IPR005302">
    <property type="entry name" value="MoCF_Sase_C"/>
</dbReference>
<dbReference type="Pfam" id="PF03473">
    <property type="entry name" value="MOSC"/>
    <property type="match status" value="1"/>
</dbReference>
<proteinExistence type="predicted"/>
<keyword evidence="3" id="KW-1185">Reference proteome</keyword>
<name>W0VDN2_9BURK</name>
<dbReference type="SUPFAM" id="SSF141673">
    <property type="entry name" value="MOSC N-terminal domain-like"/>
    <property type="match status" value="1"/>
</dbReference>
<dbReference type="PATRIC" id="fig|1349767.4.peg.1498"/>
<dbReference type="GO" id="GO:0003824">
    <property type="term" value="F:catalytic activity"/>
    <property type="evidence" value="ECO:0007669"/>
    <property type="project" value="InterPro"/>
</dbReference>
<dbReference type="PROSITE" id="PS51340">
    <property type="entry name" value="MOSC"/>
    <property type="match status" value="1"/>
</dbReference>
<dbReference type="SUPFAM" id="SSF50800">
    <property type="entry name" value="PK beta-barrel domain-like"/>
    <property type="match status" value="1"/>
</dbReference>
<dbReference type="EMBL" id="HG322949">
    <property type="protein sequence ID" value="CDG85478.1"/>
    <property type="molecule type" value="Genomic_DNA"/>
</dbReference>
<dbReference type="InterPro" id="IPR005303">
    <property type="entry name" value="MOCOS_middle"/>
</dbReference>
<accession>W0VDN2</accession>
<dbReference type="AlphaFoldDB" id="W0VDN2"/>
<gene>
    <name evidence="2" type="ORF">GJA_4874</name>
</gene>
<dbReference type="PANTHER" id="PTHR14237">
    <property type="entry name" value="MOLYBDOPTERIN COFACTOR SULFURASE MOSC"/>
    <property type="match status" value="1"/>
</dbReference>
<evidence type="ECO:0000259" key="1">
    <source>
        <dbReference type="PROSITE" id="PS51340"/>
    </source>
</evidence>
<dbReference type="PANTHER" id="PTHR14237:SF19">
    <property type="entry name" value="MITOCHONDRIAL AMIDOXIME REDUCING COMPONENT 1"/>
    <property type="match status" value="1"/>
</dbReference>
<dbReference type="GO" id="GO:0030151">
    <property type="term" value="F:molybdenum ion binding"/>
    <property type="evidence" value="ECO:0007669"/>
    <property type="project" value="InterPro"/>
</dbReference>
<dbReference type="HOGENOM" id="CLU_028286_0_1_4"/>
<sequence>MNIIPAAYSRSFLAMPILSEITLYPIKSCAGISLRQAVLTRSGLMSEQVYDREWMVVDVDGQFLTQREYPRMALIVPRLKASTLELRAPGMLRLEIELGLPDPVLAPTLEVQVWDDRFKAYDCDDVTATWFSRAIGVPCRLVRFHPDVLRPVSGKWTNGVAASAMFADGYPVLLAGAESLEDVNHKLLAAGRAALPMNRFRPNLVLSGTPAFEEDYTDFFQIGNTVLKPVKPCSRCPMPSVDQATGVPGPDPLEIMQSYRTKDVLDGAVCFGMNCIVTEGDDELIQVGQEVGAELAF</sequence>
<evidence type="ECO:0000313" key="3">
    <source>
        <dbReference type="Proteomes" id="UP000027604"/>
    </source>
</evidence>
<dbReference type="STRING" id="1349767.GJA_4874"/>
<dbReference type="KEGG" id="jag:GJA_4874"/>
<organism evidence="2 3">
    <name type="scientific">Janthinobacterium agaricidamnosum NBRC 102515 = DSM 9628</name>
    <dbReference type="NCBI Taxonomy" id="1349767"/>
    <lineage>
        <taxon>Bacteria</taxon>
        <taxon>Pseudomonadati</taxon>
        <taxon>Pseudomonadota</taxon>
        <taxon>Betaproteobacteria</taxon>
        <taxon>Burkholderiales</taxon>
        <taxon>Oxalobacteraceae</taxon>
        <taxon>Janthinobacterium</taxon>
    </lineage>
</organism>
<reference evidence="2 3" key="1">
    <citation type="journal article" date="2015" name="Genome Announc.">
        <title>Genome Sequence of Mushroom Soft-Rot Pathogen Janthinobacterium agaricidamnosum.</title>
        <authorList>
            <person name="Graupner K."/>
            <person name="Lackner G."/>
            <person name="Hertweck C."/>
        </authorList>
    </citation>
    <scope>NUCLEOTIDE SEQUENCE [LARGE SCALE GENOMIC DNA]</scope>
    <source>
        <strain evidence="3">NBRC 102515 / DSM 9628</strain>
    </source>
</reference>